<evidence type="ECO:0000256" key="11">
    <source>
        <dbReference type="ARBA" id="ARBA00022787"/>
    </source>
</evidence>
<evidence type="ECO:0000259" key="21">
    <source>
        <dbReference type="PROSITE" id="PS50089"/>
    </source>
</evidence>
<feature type="domain" description="RING-type" evidence="21">
    <location>
        <begin position="529"/>
        <end position="570"/>
    </location>
</feature>
<evidence type="ECO:0000256" key="17">
    <source>
        <dbReference type="ARBA" id="ARBA00025016"/>
    </source>
</evidence>
<gene>
    <name evidence="22" type="ORF">GcC1_075017</name>
</gene>
<evidence type="ECO:0000256" key="6">
    <source>
        <dbReference type="ARBA" id="ARBA00022679"/>
    </source>
</evidence>
<evidence type="ECO:0000256" key="1">
    <source>
        <dbReference type="ARBA" id="ARBA00000900"/>
    </source>
</evidence>
<comment type="function">
    <text evidence="17">Has a role in mitochondrial fission. Has a role in outer membrane fission but not matrix separation.</text>
</comment>
<dbReference type="Pfam" id="PF14853">
    <property type="entry name" value="Fis1_TPR_C"/>
    <property type="match status" value="1"/>
</dbReference>
<feature type="compositionally biased region" description="Polar residues" evidence="19">
    <location>
        <begin position="579"/>
        <end position="596"/>
    </location>
</feature>
<dbReference type="CDD" id="cd16454">
    <property type="entry name" value="RING-H2_PA-TM-RING"/>
    <property type="match status" value="1"/>
</dbReference>
<dbReference type="PANTHER" id="PTHR13247">
    <property type="entry name" value="TETRATRICOPEPTIDE REPEAT PROTEIN 11 TPR REPEAT PROTEIN 11"/>
    <property type="match status" value="1"/>
</dbReference>
<evidence type="ECO:0000256" key="12">
    <source>
        <dbReference type="ARBA" id="ARBA00022803"/>
    </source>
</evidence>
<evidence type="ECO:0000256" key="10">
    <source>
        <dbReference type="ARBA" id="ARBA00022786"/>
    </source>
</evidence>
<dbReference type="GO" id="GO:0061630">
    <property type="term" value="F:ubiquitin protein ligase activity"/>
    <property type="evidence" value="ECO:0007669"/>
    <property type="project" value="UniProtKB-EC"/>
</dbReference>
<dbReference type="AlphaFoldDB" id="A0A420IN09"/>
<dbReference type="SUPFAM" id="SSF57850">
    <property type="entry name" value="RING/U-box"/>
    <property type="match status" value="1"/>
</dbReference>
<keyword evidence="15" id="KW-0496">Mitochondrion</keyword>
<evidence type="ECO:0000313" key="23">
    <source>
        <dbReference type="Proteomes" id="UP000285405"/>
    </source>
</evidence>
<keyword evidence="12" id="KW-0802">TPR repeat</keyword>
<dbReference type="PANTHER" id="PTHR13247:SF0">
    <property type="entry name" value="MITOCHONDRIAL FISSION 1 PROTEIN"/>
    <property type="match status" value="1"/>
</dbReference>
<dbReference type="Gene3D" id="1.25.40.10">
    <property type="entry name" value="Tetratricopeptide repeat domain"/>
    <property type="match status" value="1"/>
</dbReference>
<dbReference type="InterPro" id="IPR028058">
    <property type="entry name" value="Fis1_TPR_N"/>
</dbReference>
<dbReference type="Proteomes" id="UP000285405">
    <property type="component" value="Unassembled WGS sequence"/>
</dbReference>
<dbReference type="InterPro" id="IPR016543">
    <property type="entry name" value="Fis1"/>
</dbReference>
<evidence type="ECO:0000256" key="19">
    <source>
        <dbReference type="SAM" id="MobiDB-lite"/>
    </source>
</evidence>
<comment type="catalytic activity">
    <reaction evidence="1">
        <text>S-ubiquitinyl-[E2 ubiquitin-conjugating enzyme]-L-cysteine + [acceptor protein]-L-lysine = [E2 ubiquitin-conjugating enzyme]-L-cysteine + N(6)-ubiquitinyl-[acceptor protein]-L-lysine.</text>
        <dbReference type="EC" id="2.3.2.27"/>
    </reaction>
</comment>
<dbReference type="CDD" id="cd12212">
    <property type="entry name" value="Fis1"/>
    <property type="match status" value="1"/>
</dbReference>
<keyword evidence="8" id="KW-0479">Metal-binding</keyword>
<keyword evidence="11" id="KW-1000">Mitochondrion outer membrane</keyword>
<accession>A0A420IN09</accession>
<dbReference type="GO" id="GO:0016559">
    <property type="term" value="P:peroxisome fission"/>
    <property type="evidence" value="ECO:0007669"/>
    <property type="project" value="TreeGrafter"/>
</dbReference>
<dbReference type="InterPro" id="IPR033745">
    <property type="entry name" value="Fis1_cytosol"/>
</dbReference>
<dbReference type="OrthoDB" id="8062037at2759"/>
<comment type="similarity">
    <text evidence="3">Belongs to the FIS1 family.</text>
</comment>
<dbReference type="Pfam" id="PF13639">
    <property type="entry name" value="zf-RING_2"/>
    <property type="match status" value="1"/>
</dbReference>
<feature type="compositionally biased region" description="Polar residues" evidence="19">
    <location>
        <begin position="667"/>
        <end position="692"/>
    </location>
</feature>
<evidence type="ECO:0000256" key="5">
    <source>
        <dbReference type="ARBA" id="ARBA00014314"/>
    </source>
</evidence>
<dbReference type="GO" id="GO:0016567">
    <property type="term" value="P:protein ubiquitination"/>
    <property type="evidence" value="ECO:0007669"/>
    <property type="project" value="UniProtKB-ARBA"/>
</dbReference>
<evidence type="ECO:0000256" key="13">
    <source>
        <dbReference type="ARBA" id="ARBA00022833"/>
    </source>
</evidence>
<dbReference type="InterPro" id="IPR028061">
    <property type="entry name" value="Fis1_TPR_C"/>
</dbReference>
<keyword evidence="6" id="KW-0808">Transferase</keyword>
<name>A0A420IN09_9PEZI</name>
<dbReference type="InterPro" id="IPR013083">
    <property type="entry name" value="Znf_RING/FYVE/PHD"/>
</dbReference>
<keyword evidence="10" id="KW-0833">Ubl conjugation pathway</keyword>
<evidence type="ECO:0000256" key="7">
    <source>
        <dbReference type="ARBA" id="ARBA00022692"/>
    </source>
</evidence>
<evidence type="ECO:0000256" key="8">
    <source>
        <dbReference type="ARBA" id="ARBA00022723"/>
    </source>
</evidence>
<dbReference type="SMART" id="SM00184">
    <property type="entry name" value="RING"/>
    <property type="match status" value="1"/>
</dbReference>
<evidence type="ECO:0000256" key="3">
    <source>
        <dbReference type="ARBA" id="ARBA00008937"/>
    </source>
</evidence>
<keyword evidence="9 18" id="KW-0863">Zinc-finger</keyword>
<dbReference type="GO" id="GO:0000422">
    <property type="term" value="P:autophagy of mitochondrion"/>
    <property type="evidence" value="ECO:0007669"/>
    <property type="project" value="TreeGrafter"/>
</dbReference>
<proteinExistence type="inferred from homology"/>
<keyword evidence="16 20" id="KW-0472">Membrane</keyword>
<feature type="region of interest" description="Disordered" evidence="19">
    <location>
        <begin position="259"/>
        <end position="334"/>
    </location>
</feature>
<comment type="caution">
    <text evidence="22">The sequence shown here is derived from an EMBL/GenBank/DDBJ whole genome shotgun (WGS) entry which is preliminary data.</text>
</comment>
<dbReference type="PROSITE" id="PS50089">
    <property type="entry name" value="ZF_RING_2"/>
    <property type="match status" value="1"/>
</dbReference>
<dbReference type="GO" id="GO:0000266">
    <property type="term" value="P:mitochondrial fission"/>
    <property type="evidence" value="ECO:0007669"/>
    <property type="project" value="InterPro"/>
</dbReference>
<dbReference type="Gene3D" id="3.30.40.10">
    <property type="entry name" value="Zinc/RING finger domain, C3HC4 (zinc finger)"/>
    <property type="match status" value="1"/>
</dbReference>
<protein>
    <recommendedName>
        <fullName evidence="5">Mitochondrial fission 1 protein</fullName>
        <ecNumber evidence="4">2.3.2.27</ecNumber>
    </recommendedName>
</protein>
<dbReference type="FunFam" id="3.30.40.10:FF:000127">
    <property type="entry name" value="E3 ubiquitin-protein ligase RNF181"/>
    <property type="match status" value="1"/>
</dbReference>
<evidence type="ECO:0000256" key="9">
    <source>
        <dbReference type="ARBA" id="ARBA00022771"/>
    </source>
</evidence>
<evidence type="ECO:0000313" key="22">
    <source>
        <dbReference type="EMBL" id="RKF75924.1"/>
    </source>
</evidence>
<feature type="compositionally biased region" description="Polar residues" evidence="19">
    <location>
        <begin position="638"/>
        <end position="655"/>
    </location>
</feature>
<keyword evidence="13" id="KW-0862">Zinc</keyword>
<evidence type="ECO:0000256" key="4">
    <source>
        <dbReference type="ARBA" id="ARBA00012483"/>
    </source>
</evidence>
<reference evidence="22 23" key="1">
    <citation type="journal article" date="2018" name="BMC Genomics">
        <title>Comparative genome analyses reveal sequence features reflecting distinct modes of host-adaptation between dicot and monocot powdery mildew.</title>
        <authorList>
            <person name="Wu Y."/>
            <person name="Ma X."/>
            <person name="Pan Z."/>
            <person name="Kale S.D."/>
            <person name="Song Y."/>
            <person name="King H."/>
            <person name="Zhang Q."/>
            <person name="Presley C."/>
            <person name="Deng X."/>
            <person name="Wei C.I."/>
            <person name="Xiao S."/>
        </authorList>
    </citation>
    <scope>NUCLEOTIDE SEQUENCE [LARGE SCALE GENOMIC DNA]</scope>
    <source>
        <strain evidence="22">UCSC1</strain>
    </source>
</reference>
<feature type="compositionally biased region" description="Low complexity" evidence="19">
    <location>
        <begin position="303"/>
        <end position="322"/>
    </location>
</feature>
<evidence type="ECO:0000256" key="18">
    <source>
        <dbReference type="PROSITE-ProRule" id="PRU00175"/>
    </source>
</evidence>
<dbReference type="EMBL" id="MCBR01007556">
    <property type="protein sequence ID" value="RKF75924.1"/>
    <property type="molecule type" value="Genomic_DNA"/>
</dbReference>
<organism evidence="22 23">
    <name type="scientific">Golovinomyces cichoracearum</name>
    <dbReference type="NCBI Taxonomy" id="62708"/>
    <lineage>
        <taxon>Eukaryota</taxon>
        <taxon>Fungi</taxon>
        <taxon>Dikarya</taxon>
        <taxon>Ascomycota</taxon>
        <taxon>Pezizomycotina</taxon>
        <taxon>Leotiomycetes</taxon>
        <taxon>Erysiphales</taxon>
        <taxon>Erysiphaceae</taxon>
        <taxon>Golovinomyces</taxon>
    </lineage>
</organism>
<evidence type="ECO:0000256" key="14">
    <source>
        <dbReference type="ARBA" id="ARBA00022989"/>
    </source>
</evidence>
<dbReference type="SUPFAM" id="SSF48452">
    <property type="entry name" value="TPR-like"/>
    <property type="match status" value="1"/>
</dbReference>
<evidence type="ECO:0000256" key="20">
    <source>
        <dbReference type="SAM" id="Phobius"/>
    </source>
</evidence>
<dbReference type="Pfam" id="PF14852">
    <property type="entry name" value="Fis1_TPR_N"/>
    <property type="match status" value="1"/>
</dbReference>
<evidence type="ECO:0000256" key="2">
    <source>
        <dbReference type="ARBA" id="ARBA00004572"/>
    </source>
</evidence>
<keyword evidence="7 20" id="KW-0812">Transmembrane</keyword>
<feature type="compositionally biased region" description="Basic and acidic residues" evidence="19">
    <location>
        <begin position="611"/>
        <end position="624"/>
    </location>
</feature>
<dbReference type="InterPro" id="IPR001841">
    <property type="entry name" value="Znf_RING"/>
</dbReference>
<dbReference type="InterPro" id="IPR011990">
    <property type="entry name" value="TPR-like_helical_dom_sf"/>
</dbReference>
<dbReference type="EC" id="2.3.2.27" evidence="4"/>
<dbReference type="GO" id="GO:0005741">
    <property type="term" value="C:mitochondrial outer membrane"/>
    <property type="evidence" value="ECO:0007669"/>
    <property type="project" value="UniProtKB-SubCell"/>
</dbReference>
<keyword evidence="14 20" id="KW-1133">Transmembrane helix</keyword>
<evidence type="ECO:0000256" key="15">
    <source>
        <dbReference type="ARBA" id="ARBA00023128"/>
    </source>
</evidence>
<sequence length="712" mass="78666">MSSSLPYAADAESPLKPAELQVLRAQYEKEGEYVGVQTKFNFAWVGDSPSYLIYGFNMANFLNLFSQGLIKSNFRPEQQEGVRLLSDIFRTSPERRRECLYYLALGNYKLGNYGESRRYNDLLLEKEPANLQASRLRGLIDDKVTKEGLLGVAILSGVAVVAGVVGGMLFKGVARNRALRHTGLALSLGFTALAAYNGVRNAMASRTTQSENQRTLHLDALGPRNVVFCHQCEYEWFEDEYGLDCPSCDGNITEIVVPGADDPRQFSQSEQSFLPPRPLDRWATYTPDHEESDLEELTSIGPNNSSINSRTSQTSSPRSTTQAQNSNDHVPENETGNVLIGFQSMISNLLVSQLRRGIPVRSGSDNLLHEPTIQNSSFRISDNGAGNPFVGGRFIFTNIFTPTETSLHPRSTNESDSGESHQVEDIITTFANIIASSVSGINTNPSQDDENTPRPNGFQAMFSASIRPGVARFGDAVYSQEALDQILTALMEESTMSNAPSPASPEAIAALPRVKLDTKLLGPEGKGECSICMEEVKIGDEVMVLSCNHWFDEACATAWLREHNTCPICRKGIDEENVSSKSRSPQISQTNPATSSSEDRSPRQRNMRTRSSQEQRTRNEERLSSLRQLAGIRLPEVTSGQTRSHGSDNNPTSMPGSFPEENRDYMENTSSSRPIASITRSLTGNNGNSRLNSAFRHFRGIQDRMNNSRRNN</sequence>
<evidence type="ECO:0000256" key="16">
    <source>
        <dbReference type="ARBA" id="ARBA00023136"/>
    </source>
</evidence>
<feature type="region of interest" description="Disordered" evidence="19">
    <location>
        <begin position="577"/>
        <end position="712"/>
    </location>
</feature>
<comment type="subcellular location">
    <subcellularLocation>
        <location evidence="2">Mitochondrion outer membrane</location>
        <topology evidence="2">Single-pass membrane protein</topology>
    </subcellularLocation>
</comment>
<dbReference type="GO" id="GO:0005778">
    <property type="term" value="C:peroxisomal membrane"/>
    <property type="evidence" value="ECO:0007669"/>
    <property type="project" value="TreeGrafter"/>
</dbReference>
<feature type="transmembrane region" description="Helical" evidence="20">
    <location>
        <begin position="149"/>
        <end position="170"/>
    </location>
</feature>
<dbReference type="GO" id="GO:0008270">
    <property type="term" value="F:zinc ion binding"/>
    <property type="evidence" value="ECO:0007669"/>
    <property type="project" value="UniProtKB-KW"/>
</dbReference>